<comment type="similarity">
    <text evidence="1">Belongs to the RdRP family.</text>
</comment>
<dbReference type="EMBL" id="KZ613785">
    <property type="protein sequence ID" value="PMD62021.1"/>
    <property type="molecule type" value="Genomic_DNA"/>
</dbReference>
<sequence length="1238" mass="139911">MSTAGTTSPSILSSDEERNSSSSSPNTILTDDSSTNIPPTLDDSSRWQCHIDLEAFGRGLNAAAKAVFPNTSRTRYKKVSVLLLRWEDEDPKLPVSIEIEKLNDVFENNYGFDTEVWRITGQNSHAKLNQKILNLIDTDDDPKDHLFIVYYGGHARLTHDRLLSWTSWRVNHDKKYLTVQWSGNGVTEMISACAYNVIANGVGYYSFTNELTIELRDLANRPSFPVADLFRNIFSRIQARRPEDGRNGTLRQSISRLLKTTLSFRVVYNFRFARGTSTKLKVSVEILACAFNPMSQIPGTLLKTAENRLSLRLRDDYRSGELSIDRFKDWLKDMPAAAEEVKIEAGYGSFSSILIISIPINLSLYIPQDPAIIKIGPVTSQNLLNESRSIQRQAQREWKPVSLPPIQNIISSILQPAFPAFSQLSQGWAIRRNWYLLFICRPLAEIAGFWIRRTQRLLSSLNDYITSNKIPILEAPSSPDSALDPNNDSGNADSDGKKLRSSLVEVFTQLPASLNTMPMPVLYEVMRVFLHTGVSMSDLIFPAELDCKDYNCLWQFLKAHPALRGKVFPTRCGKDVWAASLNGFLCRSRGVVLSGSLSFSTGGSSLFQFRLGPMQLDRQHRLGRRLGNDRFLEIDMPQLKGRHIPSVMKRLGEECRAMVIEWLVDSDHSIFGRIWKPFFVKPKKETQHQKPRGDLPDDGGPGYLVYFFAVDGPGFTDFSDHTPPLGAKDFKFDIPRLLNLIRPTGENTTESFLKLFARTPLALSRNTATVLLEQSQIHEKEDLIFGPTNEVITNGAGRISLALALKVSALLSLGYLPSGYQGRIGSAKGFWMVNFDDRSREEWIETYKSQRKWKQSTKKNRESDDPSHRTFEVLAFPGPLKSADLNTQLLPILMNRAVDKRQMKDTISKLLEQSLAEELKSLKSAMDCPKLLRKWIHENRSDMARTVFRSKCDELKTRLNITVGKSAYVYMVPDFLGVLEPNEVYIDFSNFTDDVSGFPGALLQDGESILLACVPAHLPSDIQKVKFVAKAEYINLKDVIVCPIKGNQSLASKLSGGDYDGDIAWITWESSIVENFTNASVPLLRDFVKEGYIHEDTRTYGKLVEGQANSESVFLKESCSFAMRPTLLGTCTNWMENLLTVVRLDSQEAVNSSTLLSYLVDQDKSGYIFEEEDWTRFRTEVIKKNPKPPGYRRDDLEGSIKDHLIKVAERLTEASKTDLHESIDDPPSWDEDLVRFYN</sequence>
<organism evidence="4 5">
    <name type="scientific">Hyaloscypha bicolor E</name>
    <dbReference type="NCBI Taxonomy" id="1095630"/>
    <lineage>
        <taxon>Eukaryota</taxon>
        <taxon>Fungi</taxon>
        <taxon>Dikarya</taxon>
        <taxon>Ascomycota</taxon>
        <taxon>Pezizomycotina</taxon>
        <taxon>Leotiomycetes</taxon>
        <taxon>Helotiales</taxon>
        <taxon>Hyaloscyphaceae</taxon>
        <taxon>Hyaloscypha</taxon>
        <taxon>Hyaloscypha bicolor</taxon>
    </lineage>
</organism>
<keyword evidence="1" id="KW-0548">Nucleotidyltransferase</keyword>
<dbReference type="GeneID" id="36590955"/>
<comment type="catalytic activity">
    <reaction evidence="1">
        <text>RNA(n) + a ribonucleoside 5'-triphosphate = RNA(n+1) + diphosphate</text>
        <dbReference type="Rhea" id="RHEA:21248"/>
        <dbReference type="Rhea" id="RHEA-COMP:14527"/>
        <dbReference type="Rhea" id="RHEA-COMP:17342"/>
        <dbReference type="ChEBI" id="CHEBI:33019"/>
        <dbReference type="ChEBI" id="CHEBI:61557"/>
        <dbReference type="ChEBI" id="CHEBI:140395"/>
        <dbReference type="EC" id="2.7.7.48"/>
    </reaction>
</comment>
<feature type="compositionally biased region" description="Low complexity" evidence="2">
    <location>
        <begin position="20"/>
        <end position="31"/>
    </location>
</feature>
<evidence type="ECO:0000256" key="2">
    <source>
        <dbReference type="SAM" id="MobiDB-lite"/>
    </source>
</evidence>
<feature type="region of interest" description="Disordered" evidence="2">
    <location>
        <begin position="476"/>
        <end position="496"/>
    </location>
</feature>
<evidence type="ECO:0000313" key="5">
    <source>
        <dbReference type="Proteomes" id="UP000235371"/>
    </source>
</evidence>
<evidence type="ECO:0000256" key="1">
    <source>
        <dbReference type="RuleBase" id="RU363098"/>
    </source>
</evidence>
<dbReference type="InterPro" id="IPR057596">
    <property type="entry name" value="RDRP_core"/>
</dbReference>
<reference evidence="4 5" key="1">
    <citation type="submission" date="2016-04" db="EMBL/GenBank/DDBJ databases">
        <title>A degradative enzymes factory behind the ericoid mycorrhizal symbiosis.</title>
        <authorList>
            <consortium name="DOE Joint Genome Institute"/>
            <person name="Martino E."/>
            <person name="Morin E."/>
            <person name="Grelet G."/>
            <person name="Kuo A."/>
            <person name="Kohler A."/>
            <person name="Daghino S."/>
            <person name="Barry K."/>
            <person name="Choi C."/>
            <person name="Cichocki N."/>
            <person name="Clum A."/>
            <person name="Copeland A."/>
            <person name="Hainaut M."/>
            <person name="Haridas S."/>
            <person name="Labutti K."/>
            <person name="Lindquist E."/>
            <person name="Lipzen A."/>
            <person name="Khouja H.-R."/>
            <person name="Murat C."/>
            <person name="Ohm R."/>
            <person name="Olson A."/>
            <person name="Spatafora J."/>
            <person name="Veneault-Fourrey C."/>
            <person name="Henrissat B."/>
            <person name="Grigoriev I."/>
            <person name="Martin F."/>
            <person name="Perotto S."/>
        </authorList>
    </citation>
    <scope>NUCLEOTIDE SEQUENCE [LARGE SCALE GENOMIC DNA]</scope>
    <source>
        <strain evidence="4 5">E</strain>
    </source>
</reference>
<dbReference type="EC" id="2.7.7.48" evidence="1"/>
<feature type="region of interest" description="Disordered" evidence="2">
    <location>
        <begin position="1"/>
        <end position="43"/>
    </location>
</feature>
<dbReference type="GO" id="GO:0003968">
    <property type="term" value="F:RNA-directed RNA polymerase activity"/>
    <property type="evidence" value="ECO:0007669"/>
    <property type="project" value="UniProtKB-KW"/>
</dbReference>
<protein>
    <recommendedName>
        <fullName evidence="1">RNA-dependent RNA polymerase</fullName>
        <ecNumber evidence="1">2.7.7.48</ecNumber>
    </recommendedName>
</protein>
<dbReference type="InterPro" id="IPR007855">
    <property type="entry name" value="RDRP"/>
</dbReference>
<dbReference type="PANTHER" id="PTHR23079:SF14">
    <property type="entry name" value="RNA-DEPENDENT RNA POLYMERASE"/>
    <property type="match status" value="1"/>
</dbReference>
<dbReference type="RefSeq" id="XP_024738925.1">
    <property type="nucleotide sequence ID" value="XM_024882878.1"/>
</dbReference>
<accession>A0A2J6TG77</accession>
<dbReference type="GO" id="GO:0031380">
    <property type="term" value="C:nuclear RNA-directed RNA polymerase complex"/>
    <property type="evidence" value="ECO:0007669"/>
    <property type="project" value="TreeGrafter"/>
</dbReference>
<gene>
    <name evidence="4" type="ORF">K444DRAFT_628040</name>
</gene>
<dbReference type="Pfam" id="PF05183">
    <property type="entry name" value="RdRP"/>
    <property type="match status" value="1"/>
</dbReference>
<name>A0A2J6TG77_9HELO</name>
<dbReference type="STRING" id="1095630.A0A2J6TG77"/>
<dbReference type="PANTHER" id="PTHR23079">
    <property type="entry name" value="RNA-DEPENDENT RNA POLYMERASE"/>
    <property type="match status" value="1"/>
</dbReference>
<dbReference type="OrthoDB" id="10055769at2759"/>
<keyword evidence="5" id="KW-1185">Reference proteome</keyword>
<proteinExistence type="inferred from homology"/>
<evidence type="ECO:0000259" key="3">
    <source>
        <dbReference type="Pfam" id="PF05183"/>
    </source>
</evidence>
<dbReference type="InParanoid" id="A0A2J6TG77"/>
<dbReference type="AlphaFoldDB" id="A0A2J6TG77"/>
<keyword evidence="1" id="KW-0808">Transferase</keyword>
<feature type="domain" description="RDRP core" evidence="3">
    <location>
        <begin position="609"/>
        <end position="1192"/>
    </location>
</feature>
<keyword evidence="1" id="KW-0696">RNA-directed RNA polymerase</keyword>
<dbReference type="Gene3D" id="1.10.8.790">
    <property type="entry name" value="RNA-dependent RNA polymerase, slab domain, helical subdomain-like"/>
    <property type="match status" value="1"/>
</dbReference>
<keyword evidence="1" id="KW-0694">RNA-binding</keyword>
<dbReference type="Proteomes" id="UP000235371">
    <property type="component" value="Unassembled WGS sequence"/>
</dbReference>
<feature type="compositionally biased region" description="Polar residues" evidence="2">
    <location>
        <begin position="478"/>
        <end position="492"/>
    </location>
</feature>
<dbReference type="GO" id="GO:0030422">
    <property type="term" value="P:siRNA processing"/>
    <property type="evidence" value="ECO:0007669"/>
    <property type="project" value="TreeGrafter"/>
</dbReference>
<dbReference type="GO" id="GO:0003723">
    <property type="term" value="F:RNA binding"/>
    <property type="evidence" value="ECO:0007669"/>
    <property type="project" value="UniProtKB-KW"/>
</dbReference>
<evidence type="ECO:0000313" key="4">
    <source>
        <dbReference type="EMBL" id="PMD62021.1"/>
    </source>
</evidence>